<feature type="repeat" description="WD" evidence="3">
    <location>
        <begin position="630"/>
        <end position="671"/>
    </location>
</feature>
<feature type="transmembrane region" description="Helical" evidence="4">
    <location>
        <begin position="1068"/>
        <end position="1089"/>
    </location>
</feature>
<dbReference type="SUPFAM" id="SSF50978">
    <property type="entry name" value="WD40 repeat-like"/>
    <property type="match status" value="1"/>
</dbReference>
<evidence type="ECO:0000256" key="2">
    <source>
        <dbReference type="ARBA" id="ARBA00022737"/>
    </source>
</evidence>
<feature type="transmembrane region" description="Helical" evidence="4">
    <location>
        <begin position="1179"/>
        <end position="1195"/>
    </location>
</feature>
<feature type="transmembrane region" description="Helical" evidence="4">
    <location>
        <begin position="1149"/>
        <end position="1167"/>
    </location>
</feature>
<name>A0A841UTR8_MICAE</name>
<feature type="repeat" description="WD" evidence="3">
    <location>
        <begin position="732"/>
        <end position="773"/>
    </location>
</feature>
<feature type="repeat" description="WD" evidence="3">
    <location>
        <begin position="261"/>
        <end position="302"/>
    </location>
</feature>
<dbReference type="PROSITE" id="PS50294">
    <property type="entry name" value="WD_REPEATS_REGION"/>
    <property type="match status" value="5"/>
</dbReference>
<proteinExistence type="predicted"/>
<feature type="repeat" description="WD" evidence="3">
    <location>
        <begin position="838"/>
        <end position="872"/>
    </location>
</feature>
<organism evidence="5 6">
    <name type="scientific">Microcystis aeruginosa BLCC-F108</name>
    <dbReference type="NCBI Taxonomy" id="2755317"/>
    <lineage>
        <taxon>Bacteria</taxon>
        <taxon>Bacillati</taxon>
        <taxon>Cyanobacteriota</taxon>
        <taxon>Cyanophyceae</taxon>
        <taxon>Oscillatoriophycideae</taxon>
        <taxon>Chroococcales</taxon>
        <taxon>Microcystaceae</taxon>
        <taxon>Microcystis</taxon>
    </lineage>
</organism>
<keyword evidence="4" id="KW-1133">Transmembrane helix</keyword>
<feature type="transmembrane region" description="Helical" evidence="4">
    <location>
        <begin position="1233"/>
        <end position="1251"/>
    </location>
</feature>
<evidence type="ECO:0000256" key="1">
    <source>
        <dbReference type="ARBA" id="ARBA00022574"/>
    </source>
</evidence>
<evidence type="ECO:0000256" key="4">
    <source>
        <dbReference type="SAM" id="Phobius"/>
    </source>
</evidence>
<dbReference type="SUPFAM" id="SSF117289">
    <property type="entry name" value="Nucleoporin domain"/>
    <property type="match status" value="1"/>
</dbReference>
<dbReference type="RefSeq" id="WP_185237605.1">
    <property type="nucleotide sequence ID" value="NZ_JACEGB010000280.1"/>
</dbReference>
<dbReference type="Gene3D" id="2.130.10.10">
    <property type="entry name" value="YVTN repeat-like/Quinoprotein amine dehydrogenase"/>
    <property type="match status" value="4"/>
</dbReference>
<dbReference type="Proteomes" id="UP000551499">
    <property type="component" value="Unassembled WGS sequence"/>
</dbReference>
<dbReference type="SUPFAM" id="SSF50998">
    <property type="entry name" value="Quinoprotein alcohol dehydrogenase-like"/>
    <property type="match status" value="1"/>
</dbReference>
<evidence type="ECO:0000256" key="3">
    <source>
        <dbReference type="PROSITE-ProRule" id="PRU00221"/>
    </source>
</evidence>
<sequence>MIQNNFLLKLQAIPNSEKEELLDLPRYFVKTCELDEYIGILLDFQFVTAKISILDIEILDDDIRVSFKNVEPLIKDYDLVDYSDLPISTEDKSDLKAIQKIYRLATTLGSGLPGLEDWLEESQAEETSKQNLLEHINFSTYRKIQNQLAGQLWGRFSYSSSSQMIRSLLDQARDSQNEPWLRPVFPTLTNPSSYLNRVITGHRSNITAIAITPDGKHLISGEMWGEIILWNLENETFIRRFDNHKSPQVDFLDPIAYSLQQRFYNNYIVDIAVTQDGKYFISGSWDGTLIVWDLEKKLAVHQLVHKDYVALQQKNLFAEIQKNSRNINPESEDEFIDSYSKWRWDIGEILHSFILSEDSDLIIASYFDQSLIVWDIKTGKELHIPTYPILNYHAYDAYSRATFRLISNIVEKIPHSNQMLLKTSAEDVLIYELDTDKKLNFVATIEIWDDDIRVSFKNLVAAPNGEIIVFESGLHFWVWSVQTRTFLKKIDKQNQDNIQCLQITPDSKWLISISSDKTLIVTDIDTSNVIAKISEQAIRGEWKVIISPDGQDMIGYVGDKKIKIWDLKKLESFYFDDSIEDESQFGKTVYDITFTPDGKKIVLGRGQYKIKILDLADNCSQLLEIDGNKVFSDYQYIRSITVSPNSQRIISSSGEGNVHVWDITSGQMLTEFLCHPLKKDKIRDINSIAITPDAKYIITASADNSLKIWELQQIKILRNGQIIVKPLLYKELIGHTDEVKSVMITPDGKRAISGSQDGTVKVWDILTGKELNSFNCQSTNSGFGVGKAILSFDGKQIFSVHERNLEVKIWYLEFQENSKTLDLKTGSIPFGDGLSSRTDGHGQPITDIVVTPDNRYLVTCSYHDSTVMLWDLHDLFQQDLPMFGDQTIKYRPKLLSSFSFETLLNCCAISPDGKTIAVGDEFNNAHILQIENIEFDKSLDLAMIASVDKLSSNLTFEDNIISLELYKKILDLEEKQSISKFPHLKLFIFNFFIPFAFIIVNSLTQIELISIYLLNLIPPYFNLSISTYSIRAIIVLSITLWLCAAAMRSLAGKARTNLNRISKNTENTFKVLLFLFPAFFITPILADIGSINGRNLASKEYWILFIIASFFVFIFTKIERYVRAQPLDFINPIVLIGSSLSPLLGSHQILGSIYWSVVFSILFSRIIDASNWLVPLKKVVYFISISCGIVFALVMNHYSDSVYWDATIPVVLGISIWNIAFHSDESYSLKNPPLISLTLGVIIGIIVNSFFGSTFLKFISSSLVNICSIIGFLMGGALGLIGAGIIAGAMFGLIYILFILPLSIVDEGLQRLIIQVRTRTN</sequence>
<accession>A0A841UTR8</accession>
<dbReference type="InterPro" id="IPR001680">
    <property type="entry name" value="WD40_rpt"/>
</dbReference>
<protein>
    <recommendedName>
        <fullName evidence="7">WD40 repeat domain-containing protein</fullName>
    </recommendedName>
</protein>
<dbReference type="PANTHER" id="PTHR19848:SF8">
    <property type="entry name" value="F-BOX AND WD REPEAT DOMAIN CONTAINING 7"/>
    <property type="match status" value="1"/>
</dbReference>
<dbReference type="InterPro" id="IPR036322">
    <property type="entry name" value="WD40_repeat_dom_sf"/>
</dbReference>
<keyword evidence="4" id="KW-0472">Membrane</keyword>
<dbReference type="EMBL" id="JACEGB010000280">
    <property type="protein sequence ID" value="MBC1192060.1"/>
    <property type="molecule type" value="Genomic_DNA"/>
</dbReference>
<dbReference type="InterPro" id="IPR019775">
    <property type="entry name" value="WD40_repeat_CS"/>
</dbReference>
<dbReference type="PANTHER" id="PTHR19848">
    <property type="entry name" value="WD40 REPEAT PROTEIN"/>
    <property type="match status" value="1"/>
</dbReference>
<feature type="transmembrane region" description="Helical" evidence="4">
    <location>
        <begin position="986"/>
        <end position="1013"/>
    </location>
</feature>
<feature type="repeat" description="WD" evidence="3">
    <location>
        <begin position="685"/>
        <end position="719"/>
    </location>
</feature>
<evidence type="ECO:0000313" key="5">
    <source>
        <dbReference type="EMBL" id="MBC1192060.1"/>
    </source>
</evidence>
<dbReference type="SMART" id="SM00320">
    <property type="entry name" value="WD40"/>
    <property type="match status" value="11"/>
</dbReference>
<dbReference type="InterPro" id="IPR011047">
    <property type="entry name" value="Quinoprotein_ADH-like_sf"/>
</dbReference>
<feature type="transmembrane region" description="Helical" evidence="4">
    <location>
        <begin position="1101"/>
        <end position="1118"/>
    </location>
</feature>
<feature type="transmembrane region" description="Helical" evidence="4">
    <location>
        <begin position="1202"/>
        <end position="1221"/>
    </location>
</feature>
<evidence type="ECO:0008006" key="7">
    <source>
        <dbReference type="Google" id="ProtNLM"/>
    </source>
</evidence>
<dbReference type="InterPro" id="IPR015943">
    <property type="entry name" value="WD40/YVTN_repeat-like_dom_sf"/>
</dbReference>
<dbReference type="InterPro" id="IPR020472">
    <property type="entry name" value="WD40_PAC1"/>
</dbReference>
<dbReference type="PROSITE" id="PS50082">
    <property type="entry name" value="WD_REPEATS_2"/>
    <property type="match status" value="6"/>
</dbReference>
<dbReference type="PROSITE" id="PS00678">
    <property type="entry name" value="WD_REPEATS_1"/>
    <property type="match status" value="2"/>
</dbReference>
<reference evidence="5 6" key="1">
    <citation type="submission" date="2020-07" db="EMBL/GenBank/DDBJ databases">
        <title>Genomes of two Microcystis aeruginosa (Cyanobacteria) strains from Florida (USA) with disparate toxicogenic potential.</title>
        <authorList>
            <person name="Lefler F.W."/>
            <person name="Barbosa M."/>
            <person name="Berthold D.E."/>
            <person name="Laughinghouse H.D. IV."/>
        </authorList>
    </citation>
    <scope>NUCLEOTIDE SEQUENCE [LARGE SCALE GENOMIC DNA]</scope>
    <source>
        <strain evidence="5 6">BLCCF108</strain>
    </source>
</reference>
<dbReference type="CDD" id="cd00200">
    <property type="entry name" value="WD40"/>
    <property type="match status" value="1"/>
</dbReference>
<feature type="repeat" description="WD" evidence="3">
    <location>
        <begin position="199"/>
        <end position="240"/>
    </location>
</feature>
<comment type="caution">
    <text evidence="5">The sequence shown here is derived from an EMBL/GenBank/DDBJ whole genome shotgun (WGS) entry which is preliminary data.</text>
</comment>
<evidence type="ECO:0000313" key="6">
    <source>
        <dbReference type="Proteomes" id="UP000551499"/>
    </source>
</evidence>
<feature type="transmembrane region" description="Helical" evidence="4">
    <location>
        <begin position="1263"/>
        <end position="1286"/>
    </location>
</feature>
<dbReference type="PRINTS" id="PR00320">
    <property type="entry name" value="GPROTEINBRPT"/>
</dbReference>
<gene>
    <name evidence="5" type="ORF">H0902_15095</name>
</gene>
<feature type="transmembrane region" description="Helical" evidence="4">
    <location>
        <begin position="1025"/>
        <end position="1047"/>
    </location>
</feature>
<dbReference type="Pfam" id="PF00400">
    <property type="entry name" value="WD40"/>
    <property type="match status" value="7"/>
</dbReference>
<keyword evidence="2" id="KW-0677">Repeat</keyword>
<keyword evidence="4" id="KW-0812">Transmembrane</keyword>
<keyword evidence="1 3" id="KW-0853">WD repeat</keyword>